<accession>A0A8J6FXL1</accession>
<reference evidence="7" key="1">
    <citation type="submission" date="2020-03" db="EMBL/GenBank/DDBJ databases">
        <title>Studies in the Genomics of Life Span.</title>
        <authorList>
            <person name="Glass D."/>
        </authorList>
    </citation>
    <scope>NUCLEOTIDE SEQUENCE</scope>
    <source>
        <strain evidence="7">LTLLF</strain>
        <tissue evidence="7">Muscle</tissue>
    </source>
</reference>
<dbReference type="GO" id="GO:0042626">
    <property type="term" value="F:ATPase-coupled transmembrane transporter activity"/>
    <property type="evidence" value="ECO:0007669"/>
    <property type="project" value="TreeGrafter"/>
</dbReference>
<sequence>MDEARDSDPHWSTGLSSQGRNEEQKEGGHEQESQDHEGCAHPLRRLLDVLAARKDPHGLSGDILINGKPRPANFTCTSGYVPQNDIVMHMVTVRDNIEFSAALRLPMTMTKDEKRRRINEVLELLCLDKESNIKVM</sequence>
<comment type="caution">
    <text evidence="7">The sequence shown here is derived from an EMBL/GenBank/DDBJ whole genome shotgun (WGS) entry which is preliminary data.</text>
</comment>
<proteinExistence type="predicted"/>
<evidence type="ECO:0000256" key="3">
    <source>
        <dbReference type="ARBA" id="ARBA00022692"/>
    </source>
</evidence>
<dbReference type="Gene3D" id="3.40.50.300">
    <property type="entry name" value="P-loop containing nucleotide triphosphate hydrolases"/>
    <property type="match status" value="1"/>
</dbReference>
<keyword evidence="3" id="KW-0812">Transmembrane</keyword>
<keyword evidence="7" id="KW-0547">Nucleotide-binding</keyword>
<organism evidence="7 8">
    <name type="scientific">Microtus ochrogaster</name>
    <name type="common">Prairie vole</name>
    <dbReference type="NCBI Taxonomy" id="79684"/>
    <lineage>
        <taxon>Eukaryota</taxon>
        <taxon>Metazoa</taxon>
        <taxon>Chordata</taxon>
        <taxon>Craniata</taxon>
        <taxon>Vertebrata</taxon>
        <taxon>Euteleostomi</taxon>
        <taxon>Mammalia</taxon>
        <taxon>Eutheria</taxon>
        <taxon>Euarchontoglires</taxon>
        <taxon>Glires</taxon>
        <taxon>Rodentia</taxon>
        <taxon>Myomorpha</taxon>
        <taxon>Muroidea</taxon>
        <taxon>Cricetidae</taxon>
        <taxon>Arvicolinae</taxon>
        <taxon>Microtus</taxon>
    </lineage>
</organism>
<dbReference type="GO" id="GO:0005886">
    <property type="term" value="C:plasma membrane"/>
    <property type="evidence" value="ECO:0007669"/>
    <property type="project" value="TreeGrafter"/>
</dbReference>
<name>A0A8J6FXL1_MICOH</name>
<evidence type="ECO:0000256" key="2">
    <source>
        <dbReference type="ARBA" id="ARBA00022448"/>
    </source>
</evidence>
<dbReference type="GO" id="GO:0005524">
    <property type="term" value="F:ATP binding"/>
    <property type="evidence" value="ECO:0007669"/>
    <property type="project" value="UniProtKB-KW"/>
</dbReference>
<keyword evidence="2" id="KW-0813">Transport</keyword>
<evidence type="ECO:0000313" key="7">
    <source>
        <dbReference type="EMBL" id="KAH0499862.1"/>
    </source>
</evidence>
<protein>
    <submittedName>
        <fullName evidence="7">ATP-binding cassette sub-family G member 3</fullName>
    </submittedName>
</protein>
<feature type="region of interest" description="Disordered" evidence="6">
    <location>
        <begin position="1"/>
        <end position="40"/>
    </location>
</feature>
<keyword evidence="5" id="KW-0472">Membrane</keyword>
<dbReference type="SUPFAM" id="SSF52540">
    <property type="entry name" value="P-loop containing nucleoside triphosphate hydrolases"/>
    <property type="match status" value="1"/>
</dbReference>
<keyword evidence="7" id="KW-0067">ATP-binding</keyword>
<evidence type="ECO:0000256" key="4">
    <source>
        <dbReference type="ARBA" id="ARBA00022989"/>
    </source>
</evidence>
<dbReference type="GO" id="GO:0015562">
    <property type="term" value="F:efflux transmembrane transporter activity"/>
    <property type="evidence" value="ECO:0007669"/>
    <property type="project" value="TreeGrafter"/>
</dbReference>
<keyword evidence="4" id="KW-1133">Transmembrane helix</keyword>
<dbReference type="Proteomes" id="UP000710432">
    <property type="component" value="Unassembled WGS sequence"/>
</dbReference>
<feature type="compositionally biased region" description="Basic and acidic residues" evidence="6">
    <location>
        <begin position="20"/>
        <end position="40"/>
    </location>
</feature>
<dbReference type="InterPro" id="IPR027417">
    <property type="entry name" value="P-loop_NTPase"/>
</dbReference>
<evidence type="ECO:0000256" key="6">
    <source>
        <dbReference type="SAM" id="MobiDB-lite"/>
    </source>
</evidence>
<dbReference type="InterPro" id="IPR050352">
    <property type="entry name" value="ABCG_transporters"/>
</dbReference>
<dbReference type="EMBL" id="JAATJU010028290">
    <property type="protein sequence ID" value="KAH0499862.1"/>
    <property type="molecule type" value="Genomic_DNA"/>
</dbReference>
<dbReference type="PANTHER" id="PTHR48041:SF70">
    <property type="entry name" value="ATP-BINDING CASSETTE SUB-FAMILY G MEMBER 3"/>
    <property type="match status" value="1"/>
</dbReference>
<evidence type="ECO:0000256" key="5">
    <source>
        <dbReference type="ARBA" id="ARBA00023136"/>
    </source>
</evidence>
<evidence type="ECO:0000256" key="1">
    <source>
        <dbReference type="ARBA" id="ARBA00004141"/>
    </source>
</evidence>
<dbReference type="PANTHER" id="PTHR48041">
    <property type="entry name" value="ABC TRANSPORTER G FAMILY MEMBER 28"/>
    <property type="match status" value="1"/>
</dbReference>
<gene>
    <name evidence="7" type="ORF">LTLLF_204025</name>
</gene>
<comment type="subcellular location">
    <subcellularLocation>
        <location evidence="1">Membrane</location>
        <topology evidence="1">Multi-pass membrane protein</topology>
    </subcellularLocation>
</comment>
<dbReference type="GO" id="GO:0032217">
    <property type="term" value="F:riboflavin transmembrane transporter activity"/>
    <property type="evidence" value="ECO:0007669"/>
    <property type="project" value="TreeGrafter"/>
</dbReference>
<evidence type="ECO:0000313" key="8">
    <source>
        <dbReference type="Proteomes" id="UP000710432"/>
    </source>
</evidence>
<dbReference type="AlphaFoldDB" id="A0A8J6FXL1"/>